<feature type="transmembrane region" description="Helical" evidence="4">
    <location>
        <begin position="7"/>
        <end position="31"/>
    </location>
</feature>
<keyword evidence="4" id="KW-0472">Membrane</keyword>
<dbReference type="Proteomes" id="UP000291822">
    <property type="component" value="Unassembled WGS sequence"/>
</dbReference>
<evidence type="ECO:0000256" key="1">
    <source>
        <dbReference type="ARBA" id="ARBA00005233"/>
    </source>
</evidence>
<reference evidence="5 6" key="1">
    <citation type="submission" date="2019-02" db="EMBL/GenBank/DDBJ databases">
        <title>Dyella amyloliquefaciens sp. nov., isolated from forest soil.</title>
        <authorList>
            <person name="Gao Z.-H."/>
            <person name="Qiu L.-H."/>
        </authorList>
    </citation>
    <scope>NUCLEOTIDE SEQUENCE [LARGE SCALE GENOMIC DNA]</scope>
    <source>
        <strain evidence="5 6">KACC 12747</strain>
    </source>
</reference>
<evidence type="ECO:0000313" key="6">
    <source>
        <dbReference type="Proteomes" id="UP000291822"/>
    </source>
</evidence>
<comment type="caution">
    <text evidence="5">The sequence shown here is derived from an EMBL/GenBank/DDBJ whole genome shotgun (WGS) entry which is preliminary data.</text>
</comment>
<evidence type="ECO:0000313" key="5">
    <source>
        <dbReference type="EMBL" id="TCI10944.1"/>
    </source>
</evidence>
<dbReference type="Pfam" id="PF00114">
    <property type="entry name" value="Pilin"/>
    <property type="match status" value="1"/>
</dbReference>
<dbReference type="NCBIfam" id="TIGR02532">
    <property type="entry name" value="IV_pilin_GFxxxE"/>
    <property type="match status" value="1"/>
</dbReference>
<dbReference type="GO" id="GO:0043107">
    <property type="term" value="P:type IV pilus-dependent motility"/>
    <property type="evidence" value="ECO:0007669"/>
    <property type="project" value="TreeGrafter"/>
</dbReference>
<keyword evidence="4" id="KW-1133">Transmembrane helix</keyword>
<keyword evidence="3" id="KW-0281">Fimbrium</keyword>
<dbReference type="InterPro" id="IPR045584">
    <property type="entry name" value="Pilin-like"/>
</dbReference>
<dbReference type="SUPFAM" id="SSF54523">
    <property type="entry name" value="Pili subunits"/>
    <property type="match status" value="1"/>
</dbReference>
<dbReference type="InterPro" id="IPR012902">
    <property type="entry name" value="N_methyl_site"/>
</dbReference>
<organism evidence="5 6">
    <name type="scientific">Dyella soli</name>
    <dbReference type="NCBI Taxonomy" id="522319"/>
    <lineage>
        <taxon>Bacteria</taxon>
        <taxon>Pseudomonadati</taxon>
        <taxon>Pseudomonadota</taxon>
        <taxon>Gammaproteobacteria</taxon>
        <taxon>Lysobacterales</taxon>
        <taxon>Rhodanobacteraceae</taxon>
        <taxon>Dyella</taxon>
    </lineage>
</organism>
<keyword evidence="4" id="KW-0812">Transmembrane</keyword>
<dbReference type="InterPro" id="IPR001082">
    <property type="entry name" value="Pilin"/>
</dbReference>
<protein>
    <submittedName>
        <fullName evidence="5">Prepilin-type N-terminal cleavage/methylation domain-containing protein</fullName>
    </submittedName>
</protein>
<dbReference type="RefSeq" id="WP_131409465.1">
    <property type="nucleotide sequence ID" value="NZ_SJTG01000002.1"/>
</dbReference>
<dbReference type="EMBL" id="SJTG01000002">
    <property type="protein sequence ID" value="TCI10944.1"/>
    <property type="molecule type" value="Genomic_DNA"/>
</dbReference>
<accession>A0A4R0YZD7</accession>
<comment type="similarity">
    <text evidence="1 3">Belongs to the N-Me-Phe pilin family.</text>
</comment>
<dbReference type="GO" id="GO:0007155">
    <property type="term" value="P:cell adhesion"/>
    <property type="evidence" value="ECO:0007669"/>
    <property type="project" value="InterPro"/>
</dbReference>
<dbReference type="PROSITE" id="PS00409">
    <property type="entry name" value="PROKAR_NTER_METHYL"/>
    <property type="match status" value="1"/>
</dbReference>
<evidence type="ECO:0000256" key="2">
    <source>
        <dbReference type="ARBA" id="ARBA00022481"/>
    </source>
</evidence>
<dbReference type="PANTHER" id="PTHR30093">
    <property type="entry name" value="GENERAL SECRETION PATHWAY PROTEIN G"/>
    <property type="match status" value="1"/>
</dbReference>
<gene>
    <name evidence="5" type="ORF">EZM97_19135</name>
</gene>
<proteinExistence type="inferred from homology"/>
<dbReference type="Pfam" id="PF07963">
    <property type="entry name" value="N_methyl"/>
    <property type="match status" value="1"/>
</dbReference>
<keyword evidence="2" id="KW-0488">Methylation</keyword>
<evidence type="ECO:0000256" key="3">
    <source>
        <dbReference type="RuleBase" id="RU000389"/>
    </source>
</evidence>
<dbReference type="Gene3D" id="3.30.700.10">
    <property type="entry name" value="Glycoprotein, Type 4 Pilin"/>
    <property type="match status" value="1"/>
</dbReference>
<dbReference type="GO" id="GO:0044096">
    <property type="term" value="C:type IV pilus"/>
    <property type="evidence" value="ECO:0007669"/>
    <property type="project" value="TreeGrafter"/>
</dbReference>
<sequence>MKTIQKGFTLIELMIVVAIIAILAALAIPAYQDYVIRTQVSEGAVLSDGAKTAFAEFYSNKGAFPTVNASAGLATAVSIAGKYVTSVAVANNGKITATFNQPDANSKILNKLLVYSAITNAGSISWSCKASAGTTVDPKYLPTVCR</sequence>
<evidence type="ECO:0000256" key="4">
    <source>
        <dbReference type="SAM" id="Phobius"/>
    </source>
</evidence>
<dbReference type="PANTHER" id="PTHR30093:SF34">
    <property type="entry name" value="PREPILIN PEPTIDASE-DEPENDENT PROTEIN D"/>
    <property type="match status" value="1"/>
</dbReference>
<name>A0A4R0YZD7_9GAMM</name>
<keyword evidence="6" id="KW-1185">Reference proteome</keyword>
<dbReference type="AlphaFoldDB" id="A0A4R0YZD7"/>